<feature type="domain" description="AprE-like beta-barrel" evidence="3">
    <location>
        <begin position="299"/>
        <end position="394"/>
    </location>
</feature>
<dbReference type="PANTHER" id="PTHR30386:SF28">
    <property type="entry name" value="EXPORTED PROTEIN"/>
    <property type="match status" value="1"/>
</dbReference>
<dbReference type="Gene3D" id="2.40.30.170">
    <property type="match status" value="1"/>
</dbReference>
<evidence type="ECO:0000313" key="4">
    <source>
        <dbReference type="EMBL" id="GHD34359.1"/>
    </source>
</evidence>
<dbReference type="PANTHER" id="PTHR30386">
    <property type="entry name" value="MEMBRANE FUSION SUBUNIT OF EMRAB-TOLC MULTIDRUG EFFLUX PUMP"/>
    <property type="match status" value="1"/>
</dbReference>
<organism evidence="4 5">
    <name type="scientific">Parahalioglobus pacificus</name>
    <dbReference type="NCBI Taxonomy" id="930806"/>
    <lineage>
        <taxon>Bacteria</taxon>
        <taxon>Pseudomonadati</taxon>
        <taxon>Pseudomonadota</taxon>
        <taxon>Gammaproteobacteria</taxon>
        <taxon>Cellvibrionales</taxon>
        <taxon>Halieaceae</taxon>
        <taxon>Parahalioglobus</taxon>
    </lineage>
</organism>
<sequence length="416" mass="46361">MELFRKQALNAHNTRLRGDVMALPKVSHWLLTSALLLWLGLCVYWLITAQYARKETVRGWLKPTAGETRVYSDTTGIIKSMLVEEGDQVSAGQPLAVINGDRILPGGDRLEETLLREFEVQRAALENQLARHQSIYQQRVLELKQRVNAAERELAMIRIQIDSSADALTLMQARHEREIALHQQGFLSEAAVQNAKAQLFAANRDHQQLLRGELQQQNLLNQLETQHLLLPQESSNSQDALLARLSELAQQVARLHGQRAQVVTAPRAGIVHDLRRTVGQRAPGAQGSLLTLLPSESKLCIELLLPVSAAGFVKSGQTLRLRYDAFPYQKFGSYQGTVERVSDTVSLPAELASSPIATAEPMYRVTARLDSAAVQAFGQQVALKSGMTLSADIRLSQRSLLQWLLEPLYSLRGRYL</sequence>
<feature type="transmembrane region" description="Helical" evidence="2">
    <location>
        <begin position="26"/>
        <end position="47"/>
    </location>
</feature>
<evidence type="ECO:0000256" key="2">
    <source>
        <dbReference type="SAM" id="Phobius"/>
    </source>
</evidence>
<reference evidence="4" key="1">
    <citation type="journal article" date="2014" name="Int. J. Syst. Evol. Microbiol.">
        <title>Complete genome sequence of Corynebacterium casei LMG S-19264T (=DSM 44701T), isolated from a smear-ripened cheese.</title>
        <authorList>
            <consortium name="US DOE Joint Genome Institute (JGI-PGF)"/>
            <person name="Walter F."/>
            <person name="Albersmeier A."/>
            <person name="Kalinowski J."/>
            <person name="Ruckert C."/>
        </authorList>
    </citation>
    <scope>NUCLEOTIDE SEQUENCE</scope>
    <source>
        <strain evidence="4">KCTC 23430</strain>
    </source>
</reference>
<evidence type="ECO:0000313" key="5">
    <source>
        <dbReference type="Proteomes" id="UP000644693"/>
    </source>
</evidence>
<keyword evidence="5" id="KW-1185">Reference proteome</keyword>
<keyword evidence="1" id="KW-0175">Coiled coil</keyword>
<dbReference type="InterPro" id="IPR058982">
    <property type="entry name" value="Beta-barrel_AprE"/>
</dbReference>
<proteinExistence type="predicted"/>
<dbReference type="SUPFAM" id="SSF51230">
    <property type="entry name" value="Single hybrid motif"/>
    <property type="match status" value="1"/>
</dbReference>
<protein>
    <submittedName>
        <fullName evidence="4">Toxin secretion, membrane fusion protein</fullName>
    </submittedName>
</protein>
<keyword evidence="2" id="KW-1133">Transmembrane helix</keyword>
<dbReference type="Gene3D" id="2.40.50.100">
    <property type="match status" value="1"/>
</dbReference>
<gene>
    <name evidence="4" type="ORF">GCM10007053_19930</name>
</gene>
<accession>A0A918XJM7</accession>
<comment type="caution">
    <text evidence="4">The sequence shown here is derived from an EMBL/GenBank/DDBJ whole genome shotgun (WGS) entry which is preliminary data.</text>
</comment>
<keyword evidence="2" id="KW-0472">Membrane</keyword>
<reference evidence="4" key="2">
    <citation type="submission" date="2020-09" db="EMBL/GenBank/DDBJ databases">
        <authorList>
            <person name="Sun Q."/>
            <person name="Kim S."/>
        </authorList>
    </citation>
    <scope>NUCLEOTIDE SEQUENCE</scope>
    <source>
        <strain evidence="4">KCTC 23430</strain>
    </source>
</reference>
<name>A0A918XJM7_9GAMM</name>
<dbReference type="InterPro" id="IPR011053">
    <property type="entry name" value="Single_hybrid_motif"/>
</dbReference>
<feature type="coiled-coil region" evidence="1">
    <location>
        <begin position="115"/>
        <end position="160"/>
    </location>
</feature>
<dbReference type="InterPro" id="IPR050739">
    <property type="entry name" value="MFP"/>
</dbReference>
<dbReference type="AlphaFoldDB" id="A0A918XJM7"/>
<dbReference type="EMBL" id="BMYM01000002">
    <property type="protein sequence ID" value="GHD34359.1"/>
    <property type="molecule type" value="Genomic_DNA"/>
</dbReference>
<dbReference type="Pfam" id="PF26002">
    <property type="entry name" value="Beta-barrel_AprE"/>
    <property type="match status" value="1"/>
</dbReference>
<evidence type="ECO:0000259" key="3">
    <source>
        <dbReference type="Pfam" id="PF26002"/>
    </source>
</evidence>
<dbReference type="PRINTS" id="PR01490">
    <property type="entry name" value="RTXTOXIND"/>
</dbReference>
<evidence type="ECO:0000256" key="1">
    <source>
        <dbReference type="SAM" id="Coils"/>
    </source>
</evidence>
<keyword evidence="2" id="KW-0812">Transmembrane</keyword>
<dbReference type="Proteomes" id="UP000644693">
    <property type="component" value="Unassembled WGS sequence"/>
</dbReference>